<dbReference type="Proteomes" id="UP000092600">
    <property type="component" value="Unassembled WGS sequence"/>
</dbReference>
<keyword evidence="10 16" id="KW-0675">Receptor</keyword>
<feature type="domain" description="Leucine-rich repeat-containing N-terminal plant-type" evidence="14">
    <location>
        <begin position="27"/>
        <end position="63"/>
    </location>
</feature>
<dbReference type="Pfam" id="PF08263">
    <property type="entry name" value="LRRNT_2"/>
    <property type="match status" value="1"/>
</dbReference>
<dbReference type="SUPFAM" id="SSF52058">
    <property type="entry name" value="L domain-like"/>
    <property type="match status" value="1"/>
</dbReference>
<dbReference type="PANTHER" id="PTHR48063:SF90">
    <property type="entry name" value="OS11G0565920 PROTEIN"/>
    <property type="match status" value="1"/>
</dbReference>
<keyword evidence="3" id="KW-1003">Cell membrane</keyword>
<evidence type="ECO:0000313" key="17">
    <source>
        <dbReference type="Proteomes" id="UP000092600"/>
    </source>
</evidence>
<dbReference type="FunFam" id="3.80.10.10:FF:000095">
    <property type="entry name" value="LRR receptor-like serine/threonine-protein kinase GSO1"/>
    <property type="match status" value="1"/>
</dbReference>
<comment type="subcellular location">
    <subcellularLocation>
        <location evidence="1">Cell membrane</location>
        <topology evidence="1">Single-pass type I membrane protein</topology>
    </subcellularLocation>
</comment>
<feature type="domain" description="Disease resistance R13L4/SHOC-2-like LRR" evidence="15">
    <location>
        <begin position="173"/>
        <end position="388"/>
    </location>
</feature>
<dbReference type="InterPro" id="IPR046956">
    <property type="entry name" value="RLP23-like"/>
</dbReference>
<dbReference type="InterPro" id="IPR055414">
    <property type="entry name" value="LRR_R13L4/SHOC2-like"/>
</dbReference>
<evidence type="ECO:0000256" key="4">
    <source>
        <dbReference type="ARBA" id="ARBA00022614"/>
    </source>
</evidence>
<keyword evidence="4" id="KW-0433">Leucine-rich repeat</keyword>
<dbReference type="SUPFAM" id="SSF52047">
    <property type="entry name" value="RNI-like"/>
    <property type="match status" value="1"/>
</dbReference>
<dbReference type="GO" id="GO:0005886">
    <property type="term" value="C:plasma membrane"/>
    <property type="evidence" value="ECO:0007669"/>
    <property type="project" value="UniProtKB-SubCell"/>
</dbReference>
<evidence type="ECO:0000313" key="16">
    <source>
        <dbReference type="EMBL" id="OAY67737.1"/>
    </source>
</evidence>
<name>A0A199USF4_ANACO</name>
<dbReference type="InterPro" id="IPR013210">
    <property type="entry name" value="LRR_N_plant-typ"/>
</dbReference>
<dbReference type="STRING" id="4615.A0A199USF4"/>
<dbReference type="FunFam" id="3.80.10.10:FF:000356">
    <property type="entry name" value="LRR receptor-like serine/threonine-protein kinase"/>
    <property type="match status" value="1"/>
</dbReference>
<evidence type="ECO:0000259" key="14">
    <source>
        <dbReference type="Pfam" id="PF08263"/>
    </source>
</evidence>
<dbReference type="PANTHER" id="PTHR48063">
    <property type="entry name" value="LRR RECEPTOR-LIKE KINASE"/>
    <property type="match status" value="1"/>
</dbReference>
<protein>
    <submittedName>
        <fullName evidence="16">LRR receptor-like serine/threonine-protein kinase GSO1</fullName>
    </submittedName>
</protein>
<evidence type="ECO:0000256" key="11">
    <source>
        <dbReference type="ARBA" id="ARBA00023180"/>
    </source>
</evidence>
<dbReference type="InterPro" id="IPR001611">
    <property type="entry name" value="Leu-rich_rpt"/>
</dbReference>
<dbReference type="FunFam" id="3.80.10.10:FF:000649">
    <property type="entry name" value="Leucine Rich Repeat family protein"/>
    <property type="match status" value="1"/>
</dbReference>
<evidence type="ECO:0000256" key="8">
    <source>
        <dbReference type="ARBA" id="ARBA00022989"/>
    </source>
</evidence>
<evidence type="ECO:0000256" key="13">
    <source>
        <dbReference type="SAM" id="SignalP"/>
    </source>
</evidence>
<feature type="signal peptide" evidence="13">
    <location>
        <begin position="1"/>
        <end position="18"/>
    </location>
</feature>
<comment type="similarity">
    <text evidence="2">Belongs to the RLP family.</text>
</comment>
<keyword evidence="9" id="KW-0472">Membrane</keyword>
<sequence>MHRYLLVLTLCVLGYHQAIPTSACFETERKALLAFKAGVIDAGNRLSSWAGRDCCSWNGVACDDNTGHAVKLNLRNNYMDQDYMNSSLYELRGEIDPSLIVLHHLVHLDLSGNYFAGSTVPEFIRSFNNLTHLDLSFCEFSGRIPQQLGDLFNLRFLDLSWSGLFVGAPPPWLGNLSHLRALGLEDAFPFNGPNVCDLSWLSRLSSLRYLAMSWVNLSGAADWLQHVNKLKYITELSLEGCSLSNIPYSLSHVNFTSLRILKLGGNGPFDVPVPAWLSNLTDLSYLGLESCGFHGKIPDSLGNLTSLNNLFLGDNHFDGTMPKSLRNLCNLRGVDLSSLRIGGDIALVVETFRCTWKSLEILDLSNNELRGNLSSWLEQLENVSMVNLSNNSLAGTIPFGIRNLSNLGWLELSLNSLQGVVSKAHFANLSNLEAILLSSNSLVIDIDENWVPPFQLTFLMLGSCELGSRFPAWLRWQTQLRDVDLSNTSISGTVPEWFWNSSALMVVDLSYNQLVGELPISLQFTNLEYLVLRSNRIEGPMPLSLPNRLSILDLSENSLSGPLPLSLDMCDLEDLMVLDLSMNNLSGEIPASIGLLSFLTSLHLNDNRFHGEIPTSLQHCTNLILLDLSRNRFSGEIPAWVGESLQNLVFVQLRSNTFSGDIPDMLARLPYLHVLDLAHNNLSGPVPRSFRNFSAMIRPLADNYIRNGYKISLNTDILFDFRDNLLLIMKGNEFQYSTILYLVKTIDLSGNNLSGQIPEEIAALHLLQSLNLSANHLTGRIPEKIGDMHYLESLDLSLNELSGAIPQSLSDLTFLSHLNLSYNNLSGRIPTGSQLGRLNDPSIYTGNYYLCGPPTDHNCSKDDANPYPKRDDYNKTETIWLYLGMVLGFIAGFWSVKGLQDQINLQFLVHFQAKLLKLLELFIGEENEKVISWRLAKNSISKNSAGKHAIIKPSQQAHDSRPKGRRSSPSKPALSTPATACLHGQVGTAAVGTE</sequence>
<dbReference type="InterPro" id="IPR003591">
    <property type="entry name" value="Leu-rich_rpt_typical-subtyp"/>
</dbReference>
<dbReference type="Pfam" id="PF00560">
    <property type="entry name" value="LRR_1"/>
    <property type="match status" value="11"/>
</dbReference>
<comment type="caution">
    <text evidence="16">The sequence shown here is derived from an EMBL/GenBank/DDBJ whole genome shotgun (WGS) entry which is preliminary data.</text>
</comment>
<dbReference type="AlphaFoldDB" id="A0A199USF4"/>
<dbReference type="EMBL" id="LSRQ01005332">
    <property type="protein sequence ID" value="OAY67737.1"/>
    <property type="molecule type" value="Genomic_DNA"/>
</dbReference>
<gene>
    <name evidence="16" type="ORF">ACMD2_10665</name>
</gene>
<dbReference type="FunFam" id="3.80.10.10:FF:001347">
    <property type="entry name" value="LRR receptor-like serine/threonine-protein kinase GSO2"/>
    <property type="match status" value="1"/>
</dbReference>
<dbReference type="InterPro" id="IPR032675">
    <property type="entry name" value="LRR_dom_sf"/>
</dbReference>
<keyword evidence="8" id="KW-1133">Transmembrane helix</keyword>
<evidence type="ECO:0000256" key="6">
    <source>
        <dbReference type="ARBA" id="ARBA00022729"/>
    </source>
</evidence>
<keyword evidence="16" id="KW-0808">Transferase</keyword>
<evidence type="ECO:0000256" key="1">
    <source>
        <dbReference type="ARBA" id="ARBA00004251"/>
    </source>
</evidence>
<evidence type="ECO:0000256" key="12">
    <source>
        <dbReference type="SAM" id="MobiDB-lite"/>
    </source>
</evidence>
<reference evidence="16 17" key="1">
    <citation type="journal article" date="2016" name="DNA Res.">
        <title>The draft genome of MD-2 pineapple using hybrid error correction of long reads.</title>
        <authorList>
            <person name="Redwan R.M."/>
            <person name="Saidin A."/>
            <person name="Kumar S.V."/>
        </authorList>
    </citation>
    <scope>NUCLEOTIDE SEQUENCE [LARGE SCALE GENOMIC DNA]</scope>
    <source>
        <strain evidence="17">cv. MD2</strain>
        <tissue evidence="16">Leaf</tissue>
    </source>
</reference>
<keyword evidence="7" id="KW-0677">Repeat</keyword>
<dbReference type="SMART" id="SM00369">
    <property type="entry name" value="LRR_TYP"/>
    <property type="match status" value="6"/>
</dbReference>
<proteinExistence type="inferred from homology"/>
<feature type="chain" id="PRO_5008285432" evidence="13">
    <location>
        <begin position="19"/>
        <end position="994"/>
    </location>
</feature>
<dbReference type="Pfam" id="PF13855">
    <property type="entry name" value="LRR_8"/>
    <property type="match status" value="1"/>
</dbReference>
<evidence type="ECO:0000256" key="10">
    <source>
        <dbReference type="ARBA" id="ARBA00023170"/>
    </source>
</evidence>
<dbReference type="GO" id="GO:0016301">
    <property type="term" value="F:kinase activity"/>
    <property type="evidence" value="ECO:0007669"/>
    <property type="project" value="UniProtKB-KW"/>
</dbReference>
<evidence type="ECO:0000259" key="15">
    <source>
        <dbReference type="Pfam" id="PF23598"/>
    </source>
</evidence>
<dbReference type="Pfam" id="PF23598">
    <property type="entry name" value="LRR_14"/>
    <property type="match status" value="1"/>
</dbReference>
<feature type="region of interest" description="Disordered" evidence="12">
    <location>
        <begin position="952"/>
        <end position="994"/>
    </location>
</feature>
<evidence type="ECO:0000256" key="9">
    <source>
        <dbReference type="ARBA" id="ARBA00023136"/>
    </source>
</evidence>
<evidence type="ECO:0000256" key="7">
    <source>
        <dbReference type="ARBA" id="ARBA00022737"/>
    </source>
</evidence>
<keyword evidence="16" id="KW-0418">Kinase</keyword>
<evidence type="ECO:0000256" key="5">
    <source>
        <dbReference type="ARBA" id="ARBA00022692"/>
    </source>
</evidence>
<organism evidence="16 17">
    <name type="scientific">Ananas comosus</name>
    <name type="common">Pineapple</name>
    <name type="synonym">Ananas ananas</name>
    <dbReference type="NCBI Taxonomy" id="4615"/>
    <lineage>
        <taxon>Eukaryota</taxon>
        <taxon>Viridiplantae</taxon>
        <taxon>Streptophyta</taxon>
        <taxon>Embryophyta</taxon>
        <taxon>Tracheophyta</taxon>
        <taxon>Spermatophyta</taxon>
        <taxon>Magnoliopsida</taxon>
        <taxon>Liliopsida</taxon>
        <taxon>Poales</taxon>
        <taxon>Bromeliaceae</taxon>
        <taxon>Bromelioideae</taxon>
        <taxon>Ananas</taxon>
    </lineage>
</organism>
<evidence type="ECO:0000256" key="3">
    <source>
        <dbReference type="ARBA" id="ARBA00022475"/>
    </source>
</evidence>
<keyword evidence="6 13" id="KW-0732">Signal</keyword>
<keyword evidence="5" id="KW-0812">Transmembrane</keyword>
<keyword evidence="11" id="KW-0325">Glycoprotein</keyword>
<dbReference type="Gene3D" id="3.80.10.10">
    <property type="entry name" value="Ribonuclease Inhibitor"/>
    <property type="match status" value="3"/>
</dbReference>
<accession>A0A199USF4</accession>
<evidence type="ECO:0000256" key="2">
    <source>
        <dbReference type="ARBA" id="ARBA00009592"/>
    </source>
</evidence>